<evidence type="ECO:0000313" key="1">
    <source>
        <dbReference type="EMBL" id="AKF05595.1"/>
    </source>
</evidence>
<dbReference type="KEGG" id="samy:DB32_002744"/>
<dbReference type="RefSeq" id="WP_053232854.1">
    <property type="nucleotide sequence ID" value="NZ_CP011125.1"/>
</dbReference>
<gene>
    <name evidence="1" type="ORF">DB32_002744</name>
</gene>
<dbReference type="OrthoDB" id="9179295at2"/>
<dbReference type="STRING" id="927083.DB32_002744"/>
<accession>A0A0F6YH78</accession>
<organism evidence="1 2">
    <name type="scientific">Sandaracinus amylolyticus</name>
    <dbReference type="NCBI Taxonomy" id="927083"/>
    <lineage>
        <taxon>Bacteria</taxon>
        <taxon>Pseudomonadati</taxon>
        <taxon>Myxococcota</taxon>
        <taxon>Polyangia</taxon>
        <taxon>Polyangiales</taxon>
        <taxon>Sandaracinaceae</taxon>
        <taxon>Sandaracinus</taxon>
    </lineage>
</organism>
<sequence length="248" mass="27205">MPRLISIADAKKRDAQIELVSPARGERVRWVSKGHGAPLKLERLIKSTEKTSFDALVKQVGSPEALSKALVEGDPEIDLEQVGRRLGNATRVWVGPEGNVLYAARVLQIVSAPDGAEKSRADFVDVEATVGEEQPPILWSGRLMPADQVVRRFALVRKVQLRHVNGLTFDFLHDIAAHLDREQKLLVVGAGPKAALPLIFQTNGTPFRGFLEGRVEGERYKLVLHLSNLEIKRVAAPAKDVALPKEGA</sequence>
<evidence type="ECO:0000313" key="2">
    <source>
        <dbReference type="Proteomes" id="UP000034883"/>
    </source>
</evidence>
<protein>
    <submittedName>
        <fullName evidence="1">Uncharacterized protein</fullName>
    </submittedName>
</protein>
<dbReference type="EMBL" id="CP011125">
    <property type="protein sequence ID" value="AKF05595.1"/>
    <property type="molecule type" value="Genomic_DNA"/>
</dbReference>
<reference evidence="1 2" key="1">
    <citation type="submission" date="2015-03" db="EMBL/GenBank/DDBJ databases">
        <title>Genome assembly of Sandaracinus amylolyticus DSM 53668.</title>
        <authorList>
            <person name="Sharma G."/>
            <person name="Subramanian S."/>
        </authorList>
    </citation>
    <scope>NUCLEOTIDE SEQUENCE [LARGE SCALE GENOMIC DNA]</scope>
    <source>
        <strain evidence="1 2">DSM 53668</strain>
    </source>
</reference>
<keyword evidence="2" id="KW-1185">Reference proteome</keyword>
<dbReference type="AlphaFoldDB" id="A0A0F6YH78"/>
<dbReference type="Proteomes" id="UP000034883">
    <property type="component" value="Chromosome"/>
</dbReference>
<proteinExistence type="predicted"/>
<name>A0A0F6YH78_9BACT</name>